<sequence>MKLPSSSLTGCGDPRCGCMADVPLSAKVARINGVALHRENERLDEEALRERACGELLRQEAVRRGLLPDVGTDLAPELDEAAKRVIEEMLESEVQTPQPDEESCRRHYERNRSRYVEGQALHVRHILFGVTPGVDIHALAVRAERTLLELCSKDARPERFAQLAAELSNCPSGAQGGDLGWIGPEDCAPELANELFFQKHAGWGMGVHPRLVRTRFGLHIIEVLGRRKGRQLEFEQVRERIEAELRLQSRALALRQYMRLLAGAADVGGVDLEGVKSPLVQ</sequence>
<dbReference type="PANTHER" id="PTHR47245:SF2">
    <property type="entry name" value="PEPTIDYL-PROLYL CIS-TRANS ISOMERASE HP_0175-RELATED"/>
    <property type="match status" value="1"/>
</dbReference>
<comment type="caution">
    <text evidence="8">The sequence shown here is derived from an EMBL/GenBank/DDBJ whole genome shotgun (WGS) entry which is preliminary data.</text>
</comment>
<dbReference type="EC" id="5.2.1.8" evidence="3"/>
<dbReference type="PROSITE" id="PS50198">
    <property type="entry name" value="PPIC_PPIASE_2"/>
    <property type="match status" value="1"/>
</dbReference>
<dbReference type="OrthoDB" id="9769613at2"/>
<evidence type="ECO:0000313" key="8">
    <source>
        <dbReference type="EMBL" id="RPE73068.1"/>
    </source>
</evidence>
<comment type="similarity">
    <text evidence="2">Belongs to the PpiC/parvulin rotamase family.</text>
</comment>
<evidence type="ECO:0000256" key="4">
    <source>
        <dbReference type="ARBA" id="ARBA00023110"/>
    </source>
</evidence>
<dbReference type="GO" id="GO:0003755">
    <property type="term" value="F:peptidyl-prolyl cis-trans isomerase activity"/>
    <property type="evidence" value="ECO:0007669"/>
    <property type="project" value="UniProtKB-KW"/>
</dbReference>
<dbReference type="AlphaFoldDB" id="A0A3N4USN8"/>
<name>A0A3N4USN8_9BURK</name>
<keyword evidence="4 6" id="KW-0697">Rotamase</keyword>
<dbReference type="PROSITE" id="PS01096">
    <property type="entry name" value="PPIC_PPIASE_1"/>
    <property type="match status" value="1"/>
</dbReference>
<keyword evidence="9" id="KW-1185">Reference proteome</keyword>
<evidence type="ECO:0000313" key="9">
    <source>
        <dbReference type="Proteomes" id="UP000272193"/>
    </source>
</evidence>
<keyword evidence="5 6" id="KW-0413">Isomerase</keyword>
<proteinExistence type="inferred from homology"/>
<dbReference type="Pfam" id="PF00639">
    <property type="entry name" value="Rotamase"/>
    <property type="match status" value="1"/>
</dbReference>
<dbReference type="InterPro" id="IPR000297">
    <property type="entry name" value="PPIase_PpiC"/>
</dbReference>
<evidence type="ECO:0000256" key="1">
    <source>
        <dbReference type="ARBA" id="ARBA00000971"/>
    </source>
</evidence>
<evidence type="ECO:0000256" key="5">
    <source>
        <dbReference type="ARBA" id="ARBA00023235"/>
    </source>
</evidence>
<dbReference type="PANTHER" id="PTHR47245">
    <property type="entry name" value="PEPTIDYLPROLYL ISOMERASE"/>
    <property type="match status" value="1"/>
</dbReference>
<protein>
    <recommendedName>
        <fullName evidence="3">peptidylprolyl isomerase</fullName>
        <ecNumber evidence="3">5.2.1.8</ecNumber>
    </recommendedName>
</protein>
<gene>
    <name evidence="8" type="ORF">EDC62_0779</name>
</gene>
<accession>A0A3N4USN8</accession>
<dbReference type="InterPro" id="IPR050245">
    <property type="entry name" value="PrsA_foldase"/>
</dbReference>
<dbReference type="Gene3D" id="3.10.50.40">
    <property type="match status" value="1"/>
</dbReference>
<dbReference type="RefSeq" id="WP_124220613.1">
    <property type="nucleotide sequence ID" value="NZ_RKQL01000001.1"/>
</dbReference>
<dbReference type="Proteomes" id="UP000272193">
    <property type="component" value="Unassembled WGS sequence"/>
</dbReference>
<evidence type="ECO:0000259" key="7">
    <source>
        <dbReference type="PROSITE" id="PS50198"/>
    </source>
</evidence>
<dbReference type="EMBL" id="RKQL01000001">
    <property type="protein sequence ID" value="RPE73068.1"/>
    <property type="molecule type" value="Genomic_DNA"/>
</dbReference>
<comment type="catalytic activity">
    <reaction evidence="1">
        <text>[protein]-peptidylproline (omega=180) = [protein]-peptidylproline (omega=0)</text>
        <dbReference type="Rhea" id="RHEA:16237"/>
        <dbReference type="Rhea" id="RHEA-COMP:10747"/>
        <dbReference type="Rhea" id="RHEA-COMP:10748"/>
        <dbReference type="ChEBI" id="CHEBI:83833"/>
        <dbReference type="ChEBI" id="CHEBI:83834"/>
        <dbReference type="EC" id="5.2.1.8"/>
    </reaction>
</comment>
<evidence type="ECO:0000256" key="3">
    <source>
        <dbReference type="ARBA" id="ARBA00013194"/>
    </source>
</evidence>
<reference evidence="8 9" key="1">
    <citation type="submission" date="2018-11" db="EMBL/GenBank/DDBJ databases">
        <title>Genomic Encyclopedia of Type Strains, Phase IV (KMG-IV): sequencing the most valuable type-strain genomes for metagenomic binning, comparative biology and taxonomic classification.</title>
        <authorList>
            <person name="Goeker M."/>
        </authorList>
    </citation>
    <scope>NUCLEOTIDE SEQUENCE [LARGE SCALE GENOMIC DNA]</scope>
    <source>
        <strain evidence="8 9">DSM 101684</strain>
    </source>
</reference>
<dbReference type="InterPro" id="IPR046357">
    <property type="entry name" value="PPIase_dom_sf"/>
</dbReference>
<evidence type="ECO:0000256" key="6">
    <source>
        <dbReference type="PROSITE-ProRule" id="PRU00278"/>
    </source>
</evidence>
<dbReference type="SUPFAM" id="SSF54534">
    <property type="entry name" value="FKBP-like"/>
    <property type="match status" value="1"/>
</dbReference>
<dbReference type="InterPro" id="IPR023058">
    <property type="entry name" value="PPIase_PpiC_CS"/>
</dbReference>
<evidence type="ECO:0000256" key="2">
    <source>
        <dbReference type="ARBA" id="ARBA00007656"/>
    </source>
</evidence>
<organism evidence="8 9">
    <name type="scientific">Tibeticola sediminis</name>
    <dbReference type="NCBI Taxonomy" id="1917811"/>
    <lineage>
        <taxon>Bacteria</taxon>
        <taxon>Pseudomonadati</taxon>
        <taxon>Pseudomonadota</taxon>
        <taxon>Betaproteobacteria</taxon>
        <taxon>Burkholderiales</taxon>
        <taxon>Comamonadaceae</taxon>
        <taxon>Tibeticola</taxon>
    </lineage>
</organism>
<feature type="domain" description="PpiC" evidence="7">
    <location>
        <begin position="118"/>
        <end position="225"/>
    </location>
</feature>